<evidence type="ECO:0000313" key="4">
    <source>
        <dbReference type="Proteomes" id="UP000324585"/>
    </source>
</evidence>
<dbReference type="Pfam" id="PF08238">
    <property type="entry name" value="Sel1"/>
    <property type="match status" value="6"/>
</dbReference>
<dbReference type="InterPro" id="IPR011990">
    <property type="entry name" value="TPR-like_helical_dom_sf"/>
</dbReference>
<comment type="caution">
    <text evidence="3">The sequence shown here is derived from an EMBL/GenBank/DDBJ whole genome shotgun (WGS) entry which is preliminary data.</text>
</comment>
<feature type="compositionally biased region" description="Basic and acidic residues" evidence="2">
    <location>
        <begin position="66"/>
        <end position="85"/>
    </location>
</feature>
<feature type="compositionally biased region" description="Basic and acidic residues" evidence="2">
    <location>
        <begin position="95"/>
        <end position="107"/>
    </location>
</feature>
<dbReference type="OMA" id="LEANEWY"/>
<evidence type="ECO:0000256" key="2">
    <source>
        <dbReference type="SAM" id="MobiDB-lite"/>
    </source>
</evidence>
<dbReference type="Gene3D" id="1.25.40.10">
    <property type="entry name" value="Tetratricopeptide repeat domain"/>
    <property type="match status" value="2"/>
</dbReference>
<gene>
    <name evidence="3" type="ORF">FVE85_1300</name>
</gene>
<dbReference type="AlphaFoldDB" id="A0A5J4YJQ9"/>
<evidence type="ECO:0000256" key="1">
    <source>
        <dbReference type="PROSITE-ProRule" id="PRU00339"/>
    </source>
</evidence>
<keyword evidence="4" id="KW-1185">Reference proteome</keyword>
<evidence type="ECO:0000313" key="3">
    <source>
        <dbReference type="EMBL" id="KAA8490853.1"/>
    </source>
</evidence>
<dbReference type="SMART" id="SM00671">
    <property type="entry name" value="SEL1"/>
    <property type="match status" value="4"/>
</dbReference>
<protein>
    <submittedName>
        <fullName evidence="3">Secretory immunoglobulin A-binding protein EsiB</fullName>
    </submittedName>
</protein>
<dbReference type="Proteomes" id="UP000324585">
    <property type="component" value="Unassembled WGS sequence"/>
</dbReference>
<feature type="region of interest" description="Disordered" evidence="2">
    <location>
        <begin position="65"/>
        <end position="120"/>
    </location>
</feature>
<dbReference type="InterPro" id="IPR052748">
    <property type="entry name" value="ISR_Activator"/>
</dbReference>
<feature type="repeat" description="TPR" evidence="1">
    <location>
        <begin position="126"/>
        <end position="159"/>
    </location>
</feature>
<dbReference type="SUPFAM" id="SSF81901">
    <property type="entry name" value="HCP-like"/>
    <property type="match status" value="1"/>
</dbReference>
<organism evidence="3 4">
    <name type="scientific">Porphyridium purpureum</name>
    <name type="common">Red alga</name>
    <name type="synonym">Porphyridium cruentum</name>
    <dbReference type="NCBI Taxonomy" id="35688"/>
    <lineage>
        <taxon>Eukaryota</taxon>
        <taxon>Rhodophyta</taxon>
        <taxon>Bangiophyceae</taxon>
        <taxon>Porphyridiales</taxon>
        <taxon>Porphyridiaceae</taxon>
        <taxon>Porphyridium</taxon>
    </lineage>
</organism>
<dbReference type="PANTHER" id="PTHR45011:SF1">
    <property type="entry name" value="DAP3-BINDING CELL DEATH ENHANCER 1"/>
    <property type="match status" value="1"/>
</dbReference>
<dbReference type="OrthoDB" id="3997at2759"/>
<dbReference type="InterPro" id="IPR019734">
    <property type="entry name" value="TPR_rpt"/>
</dbReference>
<dbReference type="PANTHER" id="PTHR45011">
    <property type="entry name" value="DAP3-BINDING CELL DEATH ENHANCER 1"/>
    <property type="match status" value="1"/>
</dbReference>
<reference evidence="4" key="1">
    <citation type="journal article" date="2019" name="Nat. Commun.">
        <title>Expansion of phycobilisome linker gene families in mesophilic red algae.</title>
        <authorList>
            <person name="Lee J."/>
            <person name="Kim D."/>
            <person name="Bhattacharya D."/>
            <person name="Yoon H.S."/>
        </authorList>
    </citation>
    <scope>NUCLEOTIDE SEQUENCE [LARGE SCALE GENOMIC DNA]</scope>
    <source>
        <strain evidence="4">CCMP 1328</strain>
    </source>
</reference>
<dbReference type="EMBL" id="VRMN01000018">
    <property type="protein sequence ID" value="KAA8490853.1"/>
    <property type="molecule type" value="Genomic_DNA"/>
</dbReference>
<accession>A0A5J4YJQ9</accession>
<keyword evidence="1" id="KW-0802">TPR repeat</keyword>
<name>A0A5J4YJQ9_PORPP</name>
<dbReference type="InterPro" id="IPR006597">
    <property type="entry name" value="Sel1-like"/>
</dbReference>
<proteinExistence type="predicted"/>
<dbReference type="PROSITE" id="PS50005">
    <property type="entry name" value="TPR"/>
    <property type="match status" value="1"/>
</dbReference>
<sequence>MMLQARLCHGVISRPLRALAWMAAFRLPSVLPRRLSWTPCSRELWNRSGRDESCGVRGMKSSVAVMRDRVDSPDDAGKSPVHEDCPEQDAAEAPGAKDDPSQEKSGVEAKGPSDAVNGTEADLLEANEWYELGMNEIKLGKYSEAFEWIRKAAEVGNADAQFAMGVFYEEARGNVEKDDRKAVAWYTKAAEKGHAKAQCNLGLLYSAGIDGGEPDDVTAVRLFRESAMQGHVAAQCNLSSFYFTGRGGNEGKSYLAIDWLRTAANEGLPAAQYNLGLCYERGQGVESDVREAFE</sequence>